<feature type="region of interest" description="Disordered" evidence="1">
    <location>
        <begin position="1"/>
        <end position="32"/>
    </location>
</feature>
<evidence type="ECO:0000313" key="3">
    <source>
        <dbReference type="Proteomes" id="UP000562352"/>
    </source>
</evidence>
<keyword evidence="3" id="KW-1185">Reference proteome</keyword>
<accession>A0A841DAV4</accession>
<dbReference type="AlphaFoldDB" id="A0A841DAV4"/>
<dbReference type="Proteomes" id="UP000562352">
    <property type="component" value="Unassembled WGS sequence"/>
</dbReference>
<protein>
    <submittedName>
        <fullName evidence="2">Uncharacterized protein</fullName>
    </submittedName>
</protein>
<dbReference type="EMBL" id="JACHJJ010000017">
    <property type="protein sequence ID" value="MBB5965428.1"/>
    <property type="molecule type" value="Genomic_DNA"/>
</dbReference>
<name>A0A841DAV4_PLAVE</name>
<evidence type="ECO:0000313" key="2">
    <source>
        <dbReference type="EMBL" id="MBB5965428.1"/>
    </source>
</evidence>
<proteinExistence type="predicted"/>
<sequence length="32" mass="3364">MIEVTAAMAEDGPKRARHVSAARSMGSNGKFS</sequence>
<organism evidence="2 3">
    <name type="scientific">Planomonospora venezuelensis</name>
    <dbReference type="NCBI Taxonomy" id="1999"/>
    <lineage>
        <taxon>Bacteria</taxon>
        <taxon>Bacillati</taxon>
        <taxon>Actinomycetota</taxon>
        <taxon>Actinomycetes</taxon>
        <taxon>Streptosporangiales</taxon>
        <taxon>Streptosporangiaceae</taxon>
        <taxon>Planomonospora</taxon>
    </lineage>
</organism>
<comment type="caution">
    <text evidence="2">The sequence shown here is derived from an EMBL/GenBank/DDBJ whole genome shotgun (WGS) entry which is preliminary data.</text>
</comment>
<evidence type="ECO:0000256" key="1">
    <source>
        <dbReference type="SAM" id="MobiDB-lite"/>
    </source>
</evidence>
<gene>
    <name evidence="2" type="ORF">FHS22_004718</name>
</gene>
<reference evidence="2 3" key="1">
    <citation type="submission" date="2020-08" db="EMBL/GenBank/DDBJ databases">
        <title>Genomic Encyclopedia of Type Strains, Phase III (KMG-III): the genomes of soil and plant-associated and newly described type strains.</title>
        <authorList>
            <person name="Whitman W."/>
        </authorList>
    </citation>
    <scope>NUCLEOTIDE SEQUENCE [LARGE SCALE GENOMIC DNA]</scope>
    <source>
        <strain evidence="2 3">CECT 3303</strain>
    </source>
</reference>